<dbReference type="Gene3D" id="3.40.710.10">
    <property type="entry name" value="DD-peptidase/beta-lactamase superfamily"/>
    <property type="match status" value="1"/>
</dbReference>
<keyword evidence="9" id="KW-0812">Transmembrane</keyword>
<accession>A0A158L0L3</accession>
<keyword evidence="9" id="KW-0472">Membrane</keyword>
<evidence type="ECO:0000256" key="6">
    <source>
        <dbReference type="ARBA" id="ARBA00023268"/>
    </source>
</evidence>
<dbReference type="Proteomes" id="UP000055019">
    <property type="component" value="Unassembled WGS sequence"/>
</dbReference>
<evidence type="ECO:0000256" key="1">
    <source>
        <dbReference type="ARBA" id="ARBA00004752"/>
    </source>
</evidence>
<dbReference type="SUPFAM" id="SSF56601">
    <property type="entry name" value="beta-lactamase/transpeptidase-like"/>
    <property type="match status" value="2"/>
</dbReference>
<dbReference type="GO" id="GO:0009252">
    <property type="term" value="P:peptidoglycan biosynthetic process"/>
    <property type="evidence" value="ECO:0007669"/>
    <property type="project" value="TreeGrafter"/>
</dbReference>
<keyword evidence="3" id="KW-0645">Protease</keyword>
<dbReference type="EMBL" id="FCOM02000080">
    <property type="protein sequence ID" value="SAL86892.1"/>
    <property type="molecule type" value="Genomic_DNA"/>
</dbReference>
<feature type="transmembrane region" description="Helical" evidence="9">
    <location>
        <begin position="21"/>
        <end position="40"/>
    </location>
</feature>
<protein>
    <recommendedName>
        <fullName evidence="7">peptidoglycan glycosyltransferase</fullName>
        <ecNumber evidence="7">2.4.99.28</ecNumber>
    </recommendedName>
</protein>
<comment type="caution">
    <text evidence="11">The sequence shown here is derived from an EMBL/GenBank/DDBJ whole genome shotgun (WGS) entry which is preliminary data.</text>
</comment>
<dbReference type="InterPro" id="IPR050396">
    <property type="entry name" value="Glycosyltr_51/Transpeptidase"/>
</dbReference>
<evidence type="ECO:0000256" key="2">
    <source>
        <dbReference type="ARBA" id="ARBA00022645"/>
    </source>
</evidence>
<name>A0A158L0L3_9BURK</name>
<dbReference type="Gene3D" id="1.10.3810.10">
    <property type="entry name" value="Biosynthetic peptidoglycan transglycosylase-like"/>
    <property type="match status" value="1"/>
</dbReference>
<evidence type="ECO:0000256" key="9">
    <source>
        <dbReference type="SAM" id="Phobius"/>
    </source>
</evidence>
<feature type="domain" description="Glycosyl transferase family 51" evidence="10">
    <location>
        <begin position="157"/>
        <end position="337"/>
    </location>
</feature>
<dbReference type="GO" id="GO:0008955">
    <property type="term" value="F:peptidoglycan glycosyltransferase activity"/>
    <property type="evidence" value="ECO:0007669"/>
    <property type="project" value="UniProtKB-EC"/>
</dbReference>
<keyword evidence="2" id="KW-0121">Carboxypeptidase</keyword>
<dbReference type="RefSeq" id="WP_061152004.1">
    <property type="nucleotide sequence ID" value="NZ_FCOM02000080.1"/>
</dbReference>
<dbReference type="Pfam" id="PF00912">
    <property type="entry name" value="Transgly"/>
    <property type="match status" value="1"/>
</dbReference>
<comment type="catalytic activity">
    <reaction evidence="8">
        <text>[GlcNAc-(1-&gt;4)-Mur2Ac(oyl-L-Ala-gamma-D-Glu-L-Lys-D-Ala-D-Ala)](n)-di-trans,octa-cis-undecaprenyl diphosphate + beta-D-GlcNAc-(1-&gt;4)-Mur2Ac(oyl-L-Ala-gamma-D-Glu-L-Lys-D-Ala-D-Ala)-di-trans,octa-cis-undecaprenyl diphosphate = [GlcNAc-(1-&gt;4)-Mur2Ac(oyl-L-Ala-gamma-D-Glu-L-Lys-D-Ala-D-Ala)](n+1)-di-trans,octa-cis-undecaprenyl diphosphate + di-trans,octa-cis-undecaprenyl diphosphate + H(+)</text>
        <dbReference type="Rhea" id="RHEA:23708"/>
        <dbReference type="Rhea" id="RHEA-COMP:9602"/>
        <dbReference type="Rhea" id="RHEA-COMP:9603"/>
        <dbReference type="ChEBI" id="CHEBI:15378"/>
        <dbReference type="ChEBI" id="CHEBI:58405"/>
        <dbReference type="ChEBI" id="CHEBI:60033"/>
        <dbReference type="ChEBI" id="CHEBI:78435"/>
        <dbReference type="EC" id="2.4.99.28"/>
    </reaction>
</comment>
<dbReference type="SUPFAM" id="SSF53955">
    <property type="entry name" value="Lysozyme-like"/>
    <property type="match status" value="1"/>
</dbReference>
<dbReference type="EC" id="2.4.99.28" evidence="7"/>
<comment type="pathway">
    <text evidence="1">Cell wall biogenesis; peptidoglycan biosynthesis.</text>
</comment>
<dbReference type="OrthoDB" id="8552189at2"/>
<keyword evidence="3" id="KW-0378">Hydrolase</keyword>
<evidence type="ECO:0000256" key="5">
    <source>
        <dbReference type="ARBA" id="ARBA00022679"/>
    </source>
</evidence>
<keyword evidence="5 11" id="KW-0808">Transferase</keyword>
<evidence type="ECO:0000256" key="8">
    <source>
        <dbReference type="ARBA" id="ARBA00049902"/>
    </source>
</evidence>
<proteinExistence type="predicted"/>
<dbReference type="InterPro" id="IPR036950">
    <property type="entry name" value="PBP_transglycosylase"/>
</dbReference>
<dbReference type="GO" id="GO:0006508">
    <property type="term" value="P:proteolysis"/>
    <property type="evidence" value="ECO:0007669"/>
    <property type="project" value="UniProtKB-KW"/>
</dbReference>
<evidence type="ECO:0000256" key="3">
    <source>
        <dbReference type="ARBA" id="ARBA00022670"/>
    </source>
</evidence>
<evidence type="ECO:0000259" key="10">
    <source>
        <dbReference type="Pfam" id="PF00912"/>
    </source>
</evidence>
<dbReference type="InterPro" id="IPR012338">
    <property type="entry name" value="Beta-lactam/transpept-like"/>
</dbReference>
<dbReference type="PANTHER" id="PTHR32282:SF24">
    <property type="entry name" value="GLYCOSYL TRANSFERASE FAMILY 51 DOMAIN-CONTAINING PROTEIN"/>
    <property type="match status" value="1"/>
</dbReference>
<evidence type="ECO:0000313" key="12">
    <source>
        <dbReference type="Proteomes" id="UP000055019"/>
    </source>
</evidence>
<gene>
    <name evidence="11" type="ORF">AWB74_07888</name>
</gene>
<dbReference type="AlphaFoldDB" id="A0A158L0L3"/>
<dbReference type="PANTHER" id="PTHR32282">
    <property type="entry name" value="BINDING PROTEIN TRANSPEPTIDASE, PUTATIVE-RELATED"/>
    <property type="match status" value="1"/>
</dbReference>
<dbReference type="GO" id="GO:0004180">
    <property type="term" value="F:carboxypeptidase activity"/>
    <property type="evidence" value="ECO:0007669"/>
    <property type="project" value="UniProtKB-KW"/>
</dbReference>
<dbReference type="InterPro" id="IPR001264">
    <property type="entry name" value="Glyco_trans_51"/>
</dbReference>
<keyword evidence="6" id="KW-0511">Multifunctional enzyme</keyword>
<evidence type="ECO:0000256" key="7">
    <source>
        <dbReference type="ARBA" id="ARBA00044770"/>
    </source>
</evidence>
<keyword evidence="9" id="KW-1133">Transmembrane helix</keyword>
<dbReference type="GO" id="GO:0030288">
    <property type="term" value="C:outer membrane-bounded periplasmic space"/>
    <property type="evidence" value="ECO:0007669"/>
    <property type="project" value="TreeGrafter"/>
</dbReference>
<evidence type="ECO:0000313" key="11">
    <source>
        <dbReference type="EMBL" id="SAL86892.1"/>
    </source>
</evidence>
<keyword evidence="4" id="KW-0328">Glycosyltransferase</keyword>
<evidence type="ECO:0000256" key="4">
    <source>
        <dbReference type="ARBA" id="ARBA00022676"/>
    </source>
</evidence>
<sequence length="1022" mass="112927">MSRPLEERSVRASPATPARRWITRLAVIACVVICAVAARMTQLEMQSSQRQARYLSELGREIGFSVDDGPSASMRFPSAGPYDIRLGYASLASFEERILARGFAVTAQARGTAAMLAMADKGLFLPYEEKDRAGLALLDARGTRLYNAASPSVVYDDFESIPPVIVGALLFIEDRNLLDEREPYRNPAIDWGRFGRALFDQGVRIVDKRAPQPGGSTLATQIEKFRHSSGGRTASPAEKLRQIASASVRAYLDGPQTMPARRQLVVRYLNSVPLAARPGVGEINGLPDGMAAWYGRDFDEYNRILNAPISAEALDAQALAFKQALSLMIAQRAPSRFLRPGRPELERLTDSYLRLLGANGIIAPALRDTALAVPLGLNPTPRRREAVSFVTRKGVTALRTNLLSTLGVQSLYDLDRLDLTVTATLDNAVQQAVSDRLASAATRDGARDAGLIGYHMLRPKDDPSKISYSFTLMERRGGANLVRVQTDSVDQPFDISRSGRLNLGSTAKLRTVTTYLQIIEDLHTRFGSMSAAQLHAVTPDRQDALTRWALDYLAKTPDRSLAAMLDAAVQRKYSASPGETFYTGGGAQSFNNFEATDNSRVLTVERAFQHSVNLVFVRLMRDIVHYEMVKVAGPSSGWLDDPAVRHAYLTRFADAESRVYMSRFYGKYRPKTADEALAVLLRDVRKSPPKLATVLRSVAPDAPQAWFDAQMRAALRGTPSASITDQDLAKLYVKYGIDKFNLNDRGYIASVHPLELWTVNYLRAHPIATVNDVQEASRDARVVVYSWLFKTRYHATQDRRIKRMVELQAYADIAKSWRALGYPFSSVTPSYATAIGAAGDRPESLAQLIGIVENEGRGLATERISTLEFAKDTPYETHFVHVSTRPKPLVAPEIASVVQRLLRDVVAGGTAQRLAGGMTLADGRSLDVSGKTGTGDQRFNVYARGRRLIESRKMNRSATFVFVIGERFFGTLTAYVREPYAARYDFTSALAVQMLKSLGPVLQPLFADEKALRTENDAERFR</sequence>
<reference evidence="11" key="1">
    <citation type="submission" date="2016-01" db="EMBL/GenBank/DDBJ databases">
        <authorList>
            <person name="Peeters C."/>
        </authorList>
    </citation>
    <scope>NUCLEOTIDE SEQUENCE [LARGE SCALE GENOMIC DNA]</scope>
    <source>
        <strain evidence="11">LMG 29317</strain>
    </source>
</reference>
<dbReference type="InterPro" id="IPR023346">
    <property type="entry name" value="Lysozyme-like_dom_sf"/>
</dbReference>
<organism evidence="11 12">
    <name type="scientific">Caballeronia arvi</name>
    <dbReference type="NCBI Taxonomy" id="1777135"/>
    <lineage>
        <taxon>Bacteria</taxon>
        <taxon>Pseudomonadati</taxon>
        <taxon>Pseudomonadota</taxon>
        <taxon>Betaproteobacteria</taxon>
        <taxon>Burkholderiales</taxon>
        <taxon>Burkholderiaceae</taxon>
        <taxon>Caballeronia</taxon>
    </lineage>
</organism>
<keyword evidence="12" id="KW-1185">Reference proteome</keyword>